<evidence type="ECO:0000313" key="2">
    <source>
        <dbReference type="EMBL" id="KAF8447899.1"/>
    </source>
</evidence>
<organism evidence="2 3">
    <name type="scientific">Boletus edulis BED1</name>
    <dbReference type="NCBI Taxonomy" id="1328754"/>
    <lineage>
        <taxon>Eukaryota</taxon>
        <taxon>Fungi</taxon>
        <taxon>Dikarya</taxon>
        <taxon>Basidiomycota</taxon>
        <taxon>Agaricomycotina</taxon>
        <taxon>Agaricomycetes</taxon>
        <taxon>Agaricomycetidae</taxon>
        <taxon>Boletales</taxon>
        <taxon>Boletineae</taxon>
        <taxon>Boletaceae</taxon>
        <taxon>Boletoideae</taxon>
        <taxon>Boletus</taxon>
    </lineage>
</organism>
<dbReference type="AlphaFoldDB" id="A0AAD4GJ18"/>
<dbReference type="Proteomes" id="UP001194468">
    <property type="component" value="Unassembled WGS sequence"/>
</dbReference>
<gene>
    <name evidence="2" type="ORF">L210DRAFT_3757657</name>
</gene>
<accession>A0AAD4GJ18</accession>
<comment type="caution">
    <text evidence="2">The sequence shown here is derived from an EMBL/GenBank/DDBJ whole genome shotgun (WGS) entry which is preliminary data.</text>
</comment>
<dbReference type="EMBL" id="WHUW01000004">
    <property type="protein sequence ID" value="KAF8447899.1"/>
    <property type="molecule type" value="Genomic_DNA"/>
</dbReference>
<evidence type="ECO:0000313" key="3">
    <source>
        <dbReference type="Proteomes" id="UP001194468"/>
    </source>
</evidence>
<reference evidence="2" key="2">
    <citation type="journal article" date="2020" name="Nat. Commun.">
        <title>Large-scale genome sequencing of mycorrhizal fungi provides insights into the early evolution of symbiotic traits.</title>
        <authorList>
            <person name="Miyauchi S."/>
            <person name="Kiss E."/>
            <person name="Kuo A."/>
            <person name="Drula E."/>
            <person name="Kohler A."/>
            <person name="Sanchez-Garcia M."/>
            <person name="Morin E."/>
            <person name="Andreopoulos B."/>
            <person name="Barry K.W."/>
            <person name="Bonito G."/>
            <person name="Buee M."/>
            <person name="Carver A."/>
            <person name="Chen C."/>
            <person name="Cichocki N."/>
            <person name="Clum A."/>
            <person name="Culley D."/>
            <person name="Crous P.W."/>
            <person name="Fauchery L."/>
            <person name="Girlanda M."/>
            <person name="Hayes R.D."/>
            <person name="Keri Z."/>
            <person name="LaButti K."/>
            <person name="Lipzen A."/>
            <person name="Lombard V."/>
            <person name="Magnuson J."/>
            <person name="Maillard F."/>
            <person name="Murat C."/>
            <person name="Nolan M."/>
            <person name="Ohm R.A."/>
            <person name="Pangilinan J."/>
            <person name="Pereira M.F."/>
            <person name="Perotto S."/>
            <person name="Peter M."/>
            <person name="Pfister S."/>
            <person name="Riley R."/>
            <person name="Sitrit Y."/>
            <person name="Stielow J.B."/>
            <person name="Szollosi G."/>
            <person name="Zifcakova L."/>
            <person name="Stursova M."/>
            <person name="Spatafora J.W."/>
            <person name="Tedersoo L."/>
            <person name="Vaario L.M."/>
            <person name="Yamada A."/>
            <person name="Yan M."/>
            <person name="Wang P."/>
            <person name="Xu J."/>
            <person name="Bruns T."/>
            <person name="Baldrian P."/>
            <person name="Vilgalys R."/>
            <person name="Dunand C."/>
            <person name="Henrissat B."/>
            <person name="Grigoriev I.V."/>
            <person name="Hibbett D."/>
            <person name="Nagy L.G."/>
            <person name="Martin F.M."/>
        </authorList>
    </citation>
    <scope>NUCLEOTIDE SEQUENCE</scope>
    <source>
        <strain evidence="2">BED1</strain>
    </source>
</reference>
<proteinExistence type="predicted"/>
<name>A0AAD4GJ18_BOLED</name>
<feature type="compositionally biased region" description="Low complexity" evidence="1">
    <location>
        <begin position="1"/>
        <end position="29"/>
    </location>
</feature>
<sequence length="221" mass="23853">MPSLRRSFSSPSVRSSPYPSSLSSATSRTRPPPRRPSPSATAERRVLADIDWWRVHDGQCDLDLQHDHARDDAHELDADIPLGGTVTLSAGGGSVELPQMHSFALHPMQYVYPDALAALSVAPYTPPGSRHGRDSSVESTPEIAKAPLETVELDPASPALCPLGDLFSFPASLTRAGGRQVHPLFGLRSISVPGWSHQVTLMPDFADMGGDSFSFDQNLFQ</sequence>
<protein>
    <submittedName>
        <fullName evidence="2">Uncharacterized protein</fullName>
    </submittedName>
</protein>
<evidence type="ECO:0000256" key="1">
    <source>
        <dbReference type="SAM" id="MobiDB-lite"/>
    </source>
</evidence>
<feature type="region of interest" description="Disordered" evidence="1">
    <location>
        <begin position="1"/>
        <end position="43"/>
    </location>
</feature>
<reference evidence="2" key="1">
    <citation type="submission" date="2019-10" db="EMBL/GenBank/DDBJ databases">
        <authorList>
            <consortium name="DOE Joint Genome Institute"/>
            <person name="Kuo A."/>
            <person name="Miyauchi S."/>
            <person name="Kiss E."/>
            <person name="Drula E."/>
            <person name="Kohler A."/>
            <person name="Sanchez-Garcia M."/>
            <person name="Andreopoulos B."/>
            <person name="Barry K.W."/>
            <person name="Bonito G."/>
            <person name="Buee M."/>
            <person name="Carver A."/>
            <person name="Chen C."/>
            <person name="Cichocki N."/>
            <person name="Clum A."/>
            <person name="Culley D."/>
            <person name="Crous P.W."/>
            <person name="Fauchery L."/>
            <person name="Girlanda M."/>
            <person name="Hayes R."/>
            <person name="Keri Z."/>
            <person name="LaButti K."/>
            <person name="Lipzen A."/>
            <person name="Lombard V."/>
            <person name="Magnuson J."/>
            <person name="Maillard F."/>
            <person name="Morin E."/>
            <person name="Murat C."/>
            <person name="Nolan M."/>
            <person name="Ohm R."/>
            <person name="Pangilinan J."/>
            <person name="Pereira M."/>
            <person name="Perotto S."/>
            <person name="Peter M."/>
            <person name="Riley R."/>
            <person name="Sitrit Y."/>
            <person name="Stielow B."/>
            <person name="Szollosi G."/>
            <person name="Zifcakova L."/>
            <person name="Stursova M."/>
            <person name="Spatafora J.W."/>
            <person name="Tedersoo L."/>
            <person name="Vaario L.-M."/>
            <person name="Yamada A."/>
            <person name="Yan M."/>
            <person name="Wang P."/>
            <person name="Xu J."/>
            <person name="Bruns T."/>
            <person name="Baldrian P."/>
            <person name="Vilgalys R."/>
            <person name="Henrissat B."/>
            <person name="Grigoriev I.V."/>
            <person name="Hibbett D."/>
            <person name="Nagy L.G."/>
            <person name="Martin F.M."/>
        </authorList>
    </citation>
    <scope>NUCLEOTIDE SEQUENCE</scope>
    <source>
        <strain evidence="2">BED1</strain>
    </source>
</reference>
<keyword evidence="3" id="KW-1185">Reference proteome</keyword>